<dbReference type="EMBL" id="DXCO01000019">
    <property type="protein sequence ID" value="HIY77860.1"/>
    <property type="molecule type" value="Genomic_DNA"/>
</dbReference>
<evidence type="ECO:0000259" key="2">
    <source>
        <dbReference type="Pfam" id="PF13240"/>
    </source>
</evidence>
<dbReference type="CDD" id="cd03408">
    <property type="entry name" value="SPFH_like_u1"/>
    <property type="match status" value="1"/>
</dbReference>
<dbReference type="Gene3D" id="3.30.479.30">
    <property type="entry name" value="Band 7 domain"/>
    <property type="match status" value="1"/>
</dbReference>
<dbReference type="SUPFAM" id="SSF117892">
    <property type="entry name" value="Band 7/SPFH domain"/>
    <property type="match status" value="1"/>
</dbReference>
<feature type="domain" description="SPFH" evidence="3">
    <location>
        <begin position="18"/>
        <end position="227"/>
    </location>
</feature>
<evidence type="ECO:0000313" key="5">
    <source>
        <dbReference type="Proteomes" id="UP000824135"/>
    </source>
</evidence>
<dbReference type="InterPro" id="IPR036013">
    <property type="entry name" value="Band_7/SPFH_dom_sf"/>
</dbReference>
<dbReference type="AlphaFoldDB" id="A0A9D1Z809"/>
<evidence type="ECO:0000259" key="3">
    <source>
        <dbReference type="Pfam" id="PF13421"/>
    </source>
</evidence>
<reference evidence="4" key="2">
    <citation type="submission" date="2021-04" db="EMBL/GenBank/DDBJ databases">
        <authorList>
            <person name="Gilroy R."/>
        </authorList>
    </citation>
    <scope>NUCLEOTIDE SEQUENCE</scope>
    <source>
        <strain evidence="4">CHK199-9574</strain>
    </source>
</reference>
<dbReference type="InterPro" id="IPR033880">
    <property type="entry name" value="SPFH_YdjI"/>
</dbReference>
<evidence type="ECO:0000259" key="1">
    <source>
        <dbReference type="Pfam" id="PF12773"/>
    </source>
</evidence>
<dbReference type="Pfam" id="PF13240">
    <property type="entry name" value="Zn_Ribbon_1"/>
    <property type="match status" value="1"/>
</dbReference>
<gene>
    <name evidence="4" type="ORF">H9728_02340</name>
</gene>
<dbReference type="InterPro" id="IPR026870">
    <property type="entry name" value="Zinc_ribbon_dom"/>
</dbReference>
<dbReference type="Pfam" id="PF13421">
    <property type="entry name" value="Band_7_1"/>
    <property type="match status" value="1"/>
</dbReference>
<accession>A0A9D1Z809</accession>
<dbReference type="PANTHER" id="PTHR37826:SF2">
    <property type="entry name" value="ZINC-RIBBON DOMAIN-CONTAINING PROTEIN"/>
    <property type="match status" value="1"/>
</dbReference>
<sequence>MGLLKNIEWTDDSKNTIVYKVDMKNDYVSKGSVLTVRDSQAAIFAHKGRMADVFLPGFYKLDTDSIPVLTKIMSWKYGFENPFRSDIYFVNTKQFTNFKWGTANPIIVRDADYGAVRIRGYGSYSFRIKDPFVFMQELSGTNSSFKTEDITDYIKSIVVSGISDAIGESKIPVLDMAGNLLELGEIVRKSMQPSFEQMGMELTKFVFENFSMPKELEEALDKNTSLGMMRGNMDTYMQMAQADALKEAAKNPGMAGSAMGAGLGFGMGNMFGGMYAQNMQNAQQNNASAKTAACPKCGAAVKAGAKFCPECGSPMGNVCPKCGAAVKAGAKFCPECGQKLQAVCPKCGAAVKAGAKFCPECGQKL</sequence>
<name>A0A9D1Z809_9FIRM</name>
<reference evidence="4" key="1">
    <citation type="journal article" date="2021" name="PeerJ">
        <title>Extensive microbial diversity within the chicken gut microbiome revealed by metagenomics and culture.</title>
        <authorList>
            <person name="Gilroy R."/>
            <person name="Ravi A."/>
            <person name="Getino M."/>
            <person name="Pursley I."/>
            <person name="Horton D.L."/>
            <person name="Alikhan N.F."/>
            <person name="Baker D."/>
            <person name="Gharbi K."/>
            <person name="Hall N."/>
            <person name="Watson M."/>
            <person name="Adriaenssens E.M."/>
            <person name="Foster-Nyarko E."/>
            <person name="Jarju S."/>
            <person name="Secka A."/>
            <person name="Antonio M."/>
            <person name="Oren A."/>
            <person name="Chaudhuri R.R."/>
            <person name="La Ragione R."/>
            <person name="Hildebrand F."/>
            <person name="Pallen M.J."/>
        </authorList>
    </citation>
    <scope>NUCLEOTIDE SEQUENCE</scope>
    <source>
        <strain evidence="4">CHK199-9574</strain>
    </source>
</reference>
<proteinExistence type="predicted"/>
<dbReference type="PANTHER" id="PTHR37826">
    <property type="entry name" value="FLOTILLIN BAND_7_5 DOMAIN PROTEIN"/>
    <property type="match status" value="1"/>
</dbReference>
<dbReference type="Proteomes" id="UP000824135">
    <property type="component" value="Unassembled WGS sequence"/>
</dbReference>
<feature type="domain" description="DZANK-type" evidence="1">
    <location>
        <begin position="319"/>
        <end position="362"/>
    </location>
</feature>
<dbReference type="Pfam" id="PF12773">
    <property type="entry name" value="DZR"/>
    <property type="match status" value="1"/>
</dbReference>
<feature type="domain" description="Zinc-ribbon" evidence="2">
    <location>
        <begin position="294"/>
        <end position="314"/>
    </location>
</feature>
<organism evidence="4 5">
    <name type="scientific">Candidatus Borkfalkia excrementavium</name>
    <dbReference type="NCBI Taxonomy" id="2838505"/>
    <lineage>
        <taxon>Bacteria</taxon>
        <taxon>Bacillati</taxon>
        <taxon>Bacillota</taxon>
        <taxon>Clostridia</taxon>
        <taxon>Christensenellales</taxon>
        <taxon>Christensenellaceae</taxon>
        <taxon>Candidatus Borkfalkia</taxon>
    </lineage>
</organism>
<evidence type="ECO:0000313" key="4">
    <source>
        <dbReference type="EMBL" id="HIY77860.1"/>
    </source>
</evidence>
<comment type="caution">
    <text evidence="4">The sequence shown here is derived from an EMBL/GenBank/DDBJ whole genome shotgun (WGS) entry which is preliminary data.</text>
</comment>
<dbReference type="InterPro" id="IPR025874">
    <property type="entry name" value="DZR"/>
</dbReference>
<protein>
    <submittedName>
        <fullName evidence="4">SPFH domain-containing protein</fullName>
    </submittedName>
</protein>